<evidence type="ECO:0000256" key="5">
    <source>
        <dbReference type="ARBA" id="ARBA00039045"/>
    </source>
</evidence>
<evidence type="ECO:0000256" key="6">
    <source>
        <dbReference type="PROSITE-ProRule" id="PRU10139"/>
    </source>
</evidence>
<dbReference type="InterPro" id="IPR002347">
    <property type="entry name" value="SDR_fam"/>
</dbReference>
<dbReference type="InterPro" id="IPR007219">
    <property type="entry name" value="XnlR_reg_dom"/>
</dbReference>
<dbReference type="PROSITE" id="PS00920">
    <property type="entry name" value="NITRIL_CHT_1"/>
    <property type="match status" value="1"/>
</dbReference>
<dbReference type="GO" id="GO:0016836">
    <property type="term" value="F:hydro-lyase activity"/>
    <property type="evidence" value="ECO:0007669"/>
    <property type="project" value="UniProtKB-ARBA"/>
</dbReference>
<dbReference type="Pfam" id="PF00795">
    <property type="entry name" value="CN_hydrolase"/>
    <property type="match status" value="1"/>
</dbReference>
<evidence type="ECO:0000259" key="7">
    <source>
        <dbReference type="PROSITE" id="PS50263"/>
    </source>
</evidence>
<dbReference type="Gene3D" id="3.40.50.720">
    <property type="entry name" value="NAD(P)-binding Rossmann-like Domain"/>
    <property type="match status" value="1"/>
</dbReference>
<dbReference type="Proteomes" id="UP000782241">
    <property type="component" value="Unassembled WGS sequence"/>
</dbReference>
<keyword evidence="9" id="KW-1185">Reference proteome</keyword>
<dbReference type="InterPro" id="IPR003010">
    <property type="entry name" value="C-N_Hydrolase"/>
</dbReference>
<comment type="caution">
    <text evidence="8">The sequence shown here is derived from an EMBL/GenBank/DDBJ whole genome shotgun (WGS) entry which is preliminary data.</text>
</comment>
<dbReference type="EMBL" id="JAGPUO010000031">
    <property type="protein sequence ID" value="KAG5655251.1"/>
    <property type="molecule type" value="Genomic_DNA"/>
</dbReference>
<evidence type="ECO:0000256" key="1">
    <source>
        <dbReference type="ARBA" id="ARBA00008129"/>
    </source>
</evidence>
<dbReference type="PRINTS" id="PR00081">
    <property type="entry name" value="GDHRDH"/>
</dbReference>
<dbReference type="InterPro" id="IPR036291">
    <property type="entry name" value="NAD(P)-bd_dom_sf"/>
</dbReference>
<comment type="similarity">
    <text evidence="1">Belongs to the carbon-nitrogen hydrolase superfamily. Nitrilase family.</text>
</comment>
<dbReference type="InterPro" id="IPR036526">
    <property type="entry name" value="C-N_Hydrolase_sf"/>
</dbReference>
<evidence type="ECO:0000256" key="4">
    <source>
        <dbReference type="ARBA" id="ARBA00036406"/>
    </source>
</evidence>
<feature type="active site" description="Proton acceptor" evidence="6">
    <location>
        <position position="814"/>
    </location>
</feature>
<dbReference type="CDD" id="cd07564">
    <property type="entry name" value="nitrilases_CHs"/>
    <property type="match status" value="1"/>
</dbReference>
<keyword evidence="2" id="KW-0378">Hydrolase</keyword>
<dbReference type="PROSITE" id="PS50263">
    <property type="entry name" value="CN_HYDROLASE"/>
    <property type="match status" value="1"/>
</dbReference>
<dbReference type="Pfam" id="PF04082">
    <property type="entry name" value="Fungal_trans"/>
    <property type="match status" value="1"/>
</dbReference>
<evidence type="ECO:0000256" key="3">
    <source>
        <dbReference type="ARBA" id="ARBA00023242"/>
    </source>
</evidence>
<dbReference type="EC" id="3.5.5.1" evidence="5"/>
<dbReference type="GO" id="GO:0003677">
    <property type="term" value="F:DNA binding"/>
    <property type="evidence" value="ECO:0007669"/>
    <property type="project" value="InterPro"/>
</dbReference>
<dbReference type="GO" id="GO:0006351">
    <property type="term" value="P:DNA-templated transcription"/>
    <property type="evidence" value="ECO:0007669"/>
    <property type="project" value="InterPro"/>
</dbReference>
<dbReference type="SMART" id="SM00906">
    <property type="entry name" value="Fungal_trans"/>
    <property type="match status" value="1"/>
</dbReference>
<protein>
    <recommendedName>
        <fullName evidence="5">nitrilase</fullName>
        <ecNumber evidence="5">3.5.5.1</ecNumber>
    </recommendedName>
</protein>
<dbReference type="SUPFAM" id="SSF51735">
    <property type="entry name" value="NAD(P)-binding Rossmann-fold domains"/>
    <property type="match status" value="1"/>
</dbReference>
<sequence length="1132" mass="124657">MGSIDTVNDFQQDLAGKNALITGATRGIGRAIALNLARRGANIIGTSSSEATLHLFKSLEADIADSYRHHQASVPRLIGVSANILSLETPELLADSVKDHFNGELNILVNNACYDEMRPMGSLDDDFVQKVLLGNCHHPVMLMDVLYRRGYIKPYSRIINLSSISGRQIPFPSMYLVGASKAVLEALTRTWATLLAEDTATKGTTVNALLVGATATSALIRGAPDVLKEKAREVLRSGIPILGEAGMGRPEDVADVAGLLVSENARWITGGVVSANGGEFPRVIPPSKRYVEALQERIKALESQLERFEQGIGFHDLGHTNHFEEGQSQSEVESLSDDAISTHRSPIKDISDRLGNLNIGEDGQIHYFGSRSNFSLLKNSPAASSTVSSHELEKQAAYTLERLDLRVEISDELRDHLLDIFWSWQNTWQYIVVKDLFLEDLFISHSGQYASPLLLSSVLALAARYSDRIELRTDPLDPNTAGDELAEQAKMILFYESQAPKITTIQAAALLSLRETATDKEALGWMYCGMATRMAFNLGLHLDCTDWCENSHITKQAAEFRSVVWWACYVLDKLFNIGLGRPSTIQEMEISAALPSPQHDAEFGPWSATSPLDQQLLFSSSYIISNVRATVRLFKITSSALDEMYDFPSPYGSAIILLLETTISHESERCRALASLKILAEALTDMSIAWAWSRRALLAIRQLAKEWSACEDTIDALGISEATSDTRTEDAASDVSQVFNIWDPSVAVWSSQDPQSLDGDIPFLITDELDYQNWVAAICQAEPCWFDKVAGIAKSIRLIREASQNGASLIAFSEVWIPGYPNFLWSGTYRENLPLVQKYMQNSMSAYGDEMLQIRQAAAAAKIYVSFGFSERVGASLYLAQVFIGPDGNILLHRRKTKPTHVERTIFGDSTGDSLTTVADTPLGKIGMLNCWEHFQPLLKYHTYCQGEQVHIAAWPFNASYTENALEPFSVFSEANEVTASRMYAMEGAVYVLVTNQPLSAEGAKLNSEGQGNADKDGFMLAGGGGRAAVFGPDGKQLTEPTDPNFDGLIYCDIDLDKIDYAKTLTDCVGHYSRPDLLRLVVDDQPKNYVVRVSDGPTNTPYHTGTSGETLLSAHKKLEVLISEKAKREETD</sequence>
<dbReference type="Gene3D" id="3.60.110.10">
    <property type="entry name" value="Carbon-nitrogen hydrolase"/>
    <property type="match status" value="1"/>
</dbReference>
<dbReference type="GO" id="GO:0008270">
    <property type="term" value="F:zinc ion binding"/>
    <property type="evidence" value="ECO:0007669"/>
    <property type="project" value="InterPro"/>
</dbReference>
<dbReference type="GO" id="GO:0000257">
    <property type="term" value="F:nitrilase activity"/>
    <property type="evidence" value="ECO:0007669"/>
    <property type="project" value="UniProtKB-EC"/>
</dbReference>
<dbReference type="PANTHER" id="PTHR46044">
    <property type="entry name" value="NITRILASE"/>
    <property type="match status" value="1"/>
</dbReference>
<dbReference type="CDD" id="cd05233">
    <property type="entry name" value="SDR_c"/>
    <property type="match status" value="1"/>
</dbReference>
<dbReference type="AlphaFoldDB" id="A0A9P7GS96"/>
<keyword evidence="3" id="KW-0539">Nucleus</keyword>
<dbReference type="InterPro" id="IPR000132">
    <property type="entry name" value="Nitrilase/CN_hydratase_CS"/>
</dbReference>
<dbReference type="CDD" id="cd12148">
    <property type="entry name" value="fungal_TF_MHR"/>
    <property type="match status" value="1"/>
</dbReference>
<dbReference type="PANTHER" id="PTHR46044:SF14">
    <property type="entry name" value="ARYLACETONITRILASE"/>
    <property type="match status" value="1"/>
</dbReference>
<organism evidence="8 9">
    <name type="scientific">Fusarium avenaceum</name>
    <dbReference type="NCBI Taxonomy" id="40199"/>
    <lineage>
        <taxon>Eukaryota</taxon>
        <taxon>Fungi</taxon>
        <taxon>Dikarya</taxon>
        <taxon>Ascomycota</taxon>
        <taxon>Pezizomycotina</taxon>
        <taxon>Sordariomycetes</taxon>
        <taxon>Hypocreomycetidae</taxon>
        <taxon>Hypocreales</taxon>
        <taxon>Nectriaceae</taxon>
        <taxon>Fusarium</taxon>
        <taxon>Fusarium tricinctum species complex</taxon>
    </lineage>
</organism>
<dbReference type="Pfam" id="PF13561">
    <property type="entry name" value="adh_short_C2"/>
    <property type="match status" value="1"/>
</dbReference>
<proteinExistence type="inferred from homology"/>
<comment type="catalytic activity">
    <reaction evidence="4">
        <text>a nitrile + 2 H2O = a carboxylate + NH4(+)</text>
        <dbReference type="Rhea" id="RHEA:21724"/>
        <dbReference type="ChEBI" id="CHEBI:15377"/>
        <dbReference type="ChEBI" id="CHEBI:18379"/>
        <dbReference type="ChEBI" id="CHEBI:28938"/>
        <dbReference type="ChEBI" id="CHEBI:29067"/>
        <dbReference type="EC" id="3.5.5.1"/>
    </reaction>
</comment>
<name>A0A9P7GS96_9HYPO</name>
<gene>
    <name evidence="8" type="ORF">KAF25_010403</name>
</gene>
<evidence type="ECO:0000313" key="9">
    <source>
        <dbReference type="Proteomes" id="UP000782241"/>
    </source>
</evidence>
<evidence type="ECO:0000313" key="8">
    <source>
        <dbReference type="EMBL" id="KAG5655251.1"/>
    </source>
</evidence>
<dbReference type="InterPro" id="IPR044149">
    <property type="entry name" value="Nitrilases_CHs"/>
</dbReference>
<accession>A0A9P7GS96</accession>
<dbReference type="SUPFAM" id="SSF56317">
    <property type="entry name" value="Carbon-nitrogen hydrolase"/>
    <property type="match status" value="1"/>
</dbReference>
<feature type="domain" description="CN hydrolase" evidence="7">
    <location>
        <begin position="774"/>
        <end position="1056"/>
    </location>
</feature>
<reference evidence="8" key="1">
    <citation type="submission" date="2021-04" db="EMBL/GenBank/DDBJ databases">
        <title>Draft genome of Fusarium avenaceum strain F156N33, isolated from an atmospheric sample in Virginia.</title>
        <authorList>
            <person name="Yang S."/>
            <person name="Vinatzer B.A."/>
            <person name="Coleman J."/>
        </authorList>
    </citation>
    <scope>NUCLEOTIDE SEQUENCE</scope>
    <source>
        <strain evidence="8">F156N33</strain>
    </source>
</reference>
<evidence type="ECO:0000256" key="2">
    <source>
        <dbReference type="ARBA" id="ARBA00022801"/>
    </source>
</evidence>